<accession>A0A381R9S2</accession>
<protein>
    <recommendedName>
        <fullName evidence="3">7TM-DISM receptor extracellular domain-containing protein</fullName>
    </recommendedName>
</protein>
<feature type="transmembrane region" description="Helical" evidence="1">
    <location>
        <begin position="141"/>
        <end position="163"/>
    </location>
</feature>
<dbReference type="EMBL" id="UINC01001772">
    <property type="protein sequence ID" value="SUZ88495.1"/>
    <property type="molecule type" value="Genomic_DNA"/>
</dbReference>
<dbReference type="AlphaFoldDB" id="A0A381R9S2"/>
<sequence>MELRTQIKKLSLWIFLIPFISINLCLFVSVNFHIFEGTFLSVDQIGRSTFTFPYIDGEVSISRVARTYPTYLIFKPGMIVTSVLLMVYWTKTNKIINLYLNKENKNNIFKTFGILSAVFLIMHSIFLGIKFDYDLYKFFRRFILLAFIVFEVVAQSILVYRLFKLKKIIYRDINGHVLILKIILVSILTMVAIASVPIITTTGNVHFKHMLEWNYFVGVLSFYVLTFLFWKKN</sequence>
<feature type="transmembrane region" description="Helical" evidence="1">
    <location>
        <begin position="12"/>
        <end position="34"/>
    </location>
</feature>
<evidence type="ECO:0008006" key="3">
    <source>
        <dbReference type="Google" id="ProtNLM"/>
    </source>
</evidence>
<reference evidence="2" key="1">
    <citation type="submission" date="2018-05" db="EMBL/GenBank/DDBJ databases">
        <authorList>
            <person name="Lanie J.A."/>
            <person name="Ng W.-L."/>
            <person name="Kazmierczak K.M."/>
            <person name="Andrzejewski T.M."/>
            <person name="Davidsen T.M."/>
            <person name="Wayne K.J."/>
            <person name="Tettelin H."/>
            <person name="Glass J.I."/>
            <person name="Rusch D."/>
            <person name="Podicherti R."/>
            <person name="Tsui H.-C.T."/>
            <person name="Winkler M.E."/>
        </authorList>
    </citation>
    <scope>NUCLEOTIDE SEQUENCE</scope>
</reference>
<keyword evidence="1" id="KW-0812">Transmembrane</keyword>
<keyword evidence="1" id="KW-1133">Transmembrane helix</keyword>
<evidence type="ECO:0000256" key="1">
    <source>
        <dbReference type="SAM" id="Phobius"/>
    </source>
</evidence>
<feature type="transmembrane region" description="Helical" evidence="1">
    <location>
        <begin position="72"/>
        <end position="90"/>
    </location>
</feature>
<feature type="transmembrane region" description="Helical" evidence="1">
    <location>
        <begin position="111"/>
        <end position="129"/>
    </location>
</feature>
<feature type="transmembrane region" description="Helical" evidence="1">
    <location>
        <begin position="175"/>
        <end position="201"/>
    </location>
</feature>
<proteinExistence type="predicted"/>
<feature type="transmembrane region" description="Helical" evidence="1">
    <location>
        <begin position="213"/>
        <end position="230"/>
    </location>
</feature>
<organism evidence="2">
    <name type="scientific">marine metagenome</name>
    <dbReference type="NCBI Taxonomy" id="408172"/>
    <lineage>
        <taxon>unclassified sequences</taxon>
        <taxon>metagenomes</taxon>
        <taxon>ecological metagenomes</taxon>
    </lineage>
</organism>
<name>A0A381R9S2_9ZZZZ</name>
<keyword evidence="1" id="KW-0472">Membrane</keyword>
<evidence type="ECO:0000313" key="2">
    <source>
        <dbReference type="EMBL" id="SUZ88495.1"/>
    </source>
</evidence>
<gene>
    <name evidence="2" type="ORF">METZ01_LOCUS41349</name>
</gene>